<comment type="caution">
    <text evidence="2">The sequence shown here is derived from an EMBL/GenBank/DDBJ whole genome shotgun (WGS) entry which is preliminary data.</text>
</comment>
<protein>
    <recommendedName>
        <fullName evidence="4">PiggyBac transposable element-derived protein domain-containing protein</fullName>
    </recommendedName>
</protein>
<evidence type="ECO:0000256" key="1">
    <source>
        <dbReference type="SAM" id="MobiDB-lite"/>
    </source>
</evidence>
<dbReference type="Proteomes" id="UP000762676">
    <property type="component" value="Unassembled WGS sequence"/>
</dbReference>
<name>A0AAV4G8K1_9GAST</name>
<evidence type="ECO:0000313" key="3">
    <source>
        <dbReference type="Proteomes" id="UP000762676"/>
    </source>
</evidence>
<dbReference type="EMBL" id="BMAT01011895">
    <property type="protein sequence ID" value="GFR81609.1"/>
    <property type="molecule type" value="Genomic_DNA"/>
</dbReference>
<feature type="region of interest" description="Disordered" evidence="1">
    <location>
        <begin position="41"/>
        <end position="75"/>
    </location>
</feature>
<sequence length="158" mass="17812">MERDNFEPLEEGLALDGYEDDDCASLEECLMSDESCCPCENESGDGLEFDSDQEEAEVSTEEQPERAGIVGTSSDGMVWYKNPPLRTKTSAKHFQMPVNKIPHTNHAKTAADTFRLFITKEMVEDIVRYTNKEDKCQKGTLWMDTDVTEVEGLLGIFL</sequence>
<evidence type="ECO:0000313" key="2">
    <source>
        <dbReference type="EMBL" id="GFR81609.1"/>
    </source>
</evidence>
<accession>A0AAV4G8K1</accession>
<dbReference type="AlphaFoldDB" id="A0AAV4G8K1"/>
<feature type="compositionally biased region" description="Acidic residues" evidence="1">
    <location>
        <begin position="42"/>
        <end position="62"/>
    </location>
</feature>
<gene>
    <name evidence="2" type="ORF">ElyMa_005930200</name>
</gene>
<organism evidence="2 3">
    <name type="scientific">Elysia marginata</name>
    <dbReference type="NCBI Taxonomy" id="1093978"/>
    <lineage>
        <taxon>Eukaryota</taxon>
        <taxon>Metazoa</taxon>
        <taxon>Spiralia</taxon>
        <taxon>Lophotrochozoa</taxon>
        <taxon>Mollusca</taxon>
        <taxon>Gastropoda</taxon>
        <taxon>Heterobranchia</taxon>
        <taxon>Euthyneura</taxon>
        <taxon>Panpulmonata</taxon>
        <taxon>Sacoglossa</taxon>
        <taxon>Placobranchoidea</taxon>
        <taxon>Plakobranchidae</taxon>
        <taxon>Elysia</taxon>
    </lineage>
</organism>
<evidence type="ECO:0008006" key="4">
    <source>
        <dbReference type="Google" id="ProtNLM"/>
    </source>
</evidence>
<proteinExistence type="predicted"/>
<keyword evidence="3" id="KW-1185">Reference proteome</keyword>
<reference evidence="2 3" key="1">
    <citation type="journal article" date="2021" name="Elife">
        <title>Chloroplast acquisition without the gene transfer in kleptoplastic sea slugs, Plakobranchus ocellatus.</title>
        <authorList>
            <person name="Maeda T."/>
            <person name="Takahashi S."/>
            <person name="Yoshida T."/>
            <person name="Shimamura S."/>
            <person name="Takaki Y."/>
            <person name="Nagai Y."/>
            <person name="Toyoda A."/>
            <person name="Suzuki Y."/>
            <person name="Arimoto A."/>
            <person name="Ishii H."/>
            <person name="Satoh N."/>
            <person name="Nishiyama T."/>
            <person name="Hasebe M."/>
            <person name="Maruyama T."/>
            <person name="Minagawa J."/>
            <person name="Obokata J."/>
            <person name="Shigenobu S."/>
        </authorList>
    </citation>
    <scope>NUCLEOTIDE SEQUENCE [LARGE SCALE GENOMIC DNA]</scope>
</reference>